<protein>
    <recommendedName>
        <fullName evidence="3">Tetratricopeptide repeat protein</fullName>
    </recommendedName>
</protein>
<dbReference type="EMBL" id="DQAY01000133">
    <property type="protein sequence ID" value="HCO25555.1"/>
    <property type="molecule type" value="Genomic_DNA"/>
</dbReference>
<dbReference type="Proteomes" id="UP000263642">
    <property type="component" value="Unassembled WGS sequence"/>
</dbReference>
<reference evidence="1 2" key="1">
    <citation type="journal article" date="2018" name="Nat. Biotechnol.">
        <title>A standardized bacterial taxonomy based on genome phylogeny substantially revises the tree of life.</title>
        <authorList>
            <person name="Parks D.H."/>
            <person name="Chuvochina M."/>
            <person name="Waite D.W."/>
            <person name="Rinke C."/>
            <person name="Skarshewski A."/>
            <person name="Chaumeil P.A."/>
            <person name="Hugenholtz P."/>
        </authorList>
    </citation>
    <scope>NUCLEOTIDE SEQUENCE [LARGE SCALE GENOMIC DNA]</scope>
    <source>
        <strain evidence="1">UBA9375</strain>
    </source>
</reference>
<accession>A0A3D3R9Q5</accession>
<proteinExistence type="predicted"/>
<dbReference type="AlphaFoldDB" id="A0A3D3R9Q5"/>
<dbReference type="SUPFAM" id="SSF48452">
    <property type="entry name" value="TPR-like"/>
    <property type="match status" value="1"/>
</dbReference>
<comment type="caution">
    <text evidence="1">The sequence shown here is derived from an EMBL/GenBank/DDBJ whole genome shotgun (WGS) entry which is preliminary data.</text>
</comment>
<evidence type="ECO:0008006" key="3">
    <source>
        <dbReference type="Google" id="ProtNLM"/>
    </source>
</evidence>
<organism evidence="1 2">
    <name type="scientific">Gimesia maris</name>
    <dbReference type="NCBI Taxonomy" id="122"/>
    <lineage>
        <taxon>Bacteria</taxon>
        <taxon>Pseudomonadati</taxon>
        <taxon>Planctomycetota</taxon>
        <taxon>Planctomycetia</taxon>
        <taxon>Planctomycetales</taxon>
        <taxon>Planctomycetaceae</taxon>
        <taxon>Gimesia</taxon>
    </lineage>
</organism>
<sequence length="410" mass="47042">MTDHRLKSPAARTLQVILTVTTLLLLLQNYVLAASQQMTPQELQAFGKQIQETAAAQDPVKFRALFDWKTFINRVLAEYEQNSAVKQAIQPVRQQLEAAYTGENQGIDSEILAEVANGADYRFLAMRKEDDQFKVIFRFLRPDWTLNYQALIVEKQDSGELKIIDIDSFSTGELISQSLQRVYLPELYKAHGANQDKLTPEQKTRILDQKKRYDFLTVTDEKADPFQAYSQLPSQYKSDKTVLLFLAQYSIAKEDSKKYQQVLNVFRKYHPQDPAAEMLSVDYFSMEKQYPQAIDCLERLSASLKTVDPYLYSLRAGILIEMGDISLAAKYAGKASEIEPDLLQPYLHLLNISVLQGNFDETIKHLETLKTKFGFAYEDLDLSELENIEKFTASPQFKKWQSEKLPPKAE</sequence>
<dbReference type="InterPro" id="IPR011990">
    <property type="entry name" value="TPR-like_helical_dom_sf"/>
</dbReference>
<gene>
    <name evidence="1" type="ORF">DIT97_21955</name>
</gene>
<evidence type="ECO:0000313" key="1">
    <source>
        <dbReference type="EMBL" id="HCO25555.1"/>
    </source>
</evidence>
<evidence type="ECO:0000313" key="2">
    <source>
        <dbReference type="Proteomes" id="UP000263642"/>
    </source>
</evidence>
<dbReference type="Gene3D" id="1.25.40.10">
    <property type="entry name" value="Tetratricopeptide repeat domain"/>
    <property type="match status" value="1"/>
</dbReference>
<name>A0A3D3R9Q5_9PLAN</name>